<dbReference type="InterPro" id="IPR004808">
    <property type="entry name" value="AP_endonuc_1"/>
</dbReference>
<comment type="cofactor">
    <cofactor evidence="5">
        <name>Mg(2+)</name>
        <dbReference type="ChEBI" id="CHEBI:18420"/>
    </cofactor>
    <cofactor evidence="5">
        <name>Mn(2+)</name>
        <dbReference type="ChEBI" id="CHEBI:29035"/>
    </cofactor>
    <text evidence="5">Probably binds two magnesium or manganese ions per subunit.</text>
</comment>
<dbReference type="GeneID" id="92510720"/>
<keyword evidence="10" id="KW-1185">Reference proteome</keyword>
<dbReference type="OrthoDB" id="391817at2759"/>
<feature type="binding site" evidence="5">
    <location>
        <position position="41"/>
    </location>
    <ligand>
        <name>Mg(2+)</name>
        <dbReference type="ChEBI" id="CHEBI:18420"/>
        <label>1</label>
    </ligand>
</feature>
<evidence type="ECO:0000256" key="2">
    <source>
        <dbReference type="ARBA" id="ARBA00022723"/>
    </source>
</evidence>
<evidence type="ECO:0000259" key="8">
    <source>
        <dbReference type="Pfam" id="PF03372"/>
    </source>
</evidence>
<protein>
    <recommendedName>
        <fullName evidence="8">Endonuclease/exonuclease/phosphatase domain-containing protein</fullName>
    </recommendedName>
</protein>
<dbReference type="GO" id="GO:0046872">
    <property type="term" value="F:metal ion binding"/>
    <property type="evidence" value="ECO:0007669"/>
    <property type="project" value="UniProtKB-KW"/>
</dbReference>
<dbReference type="PROSITE" id="PS00726">
    <property type="entry name" value="AP_NUCLEASE_F1_1"/>
    <property type="match status" value="1"/>
</dbReference>
<keyword evidence="3" id="KW-0378">Hydrolase</keyword>
<feature type="compositionally biased region" description="Low complexity" evidence="7">
    <location>
        <begin position="287"/>
        <end position="300"/>
    </location>
</feature>
<dbReference type="GO" id="GO:0003906">
    <property type="term" value="F:DNA-(apurinic or apyrimidinic site) endonuclease activity"/>
    <property type="evidence" value="ECO:0007669"/>
    <property type="project" value="TreeGrafter"/>
</dbReference>
<sequence length="742" mass="80261">MFLISWNVAGWSSTAQAIRESFGSIHNFFACTEADIICLQECKGSLAKLTASPVDMGASDPPVSRRPVVAPLKRFAALQARRQVTEPVESGVPAASSGSSGAGSDGIDGWESFWSFSGRQHRGFNGVVTFARKGLTWRCDSQPFSQDEFNEEGRAVVTHHSAFVLVNVYVPNARGGARQFFKHRFLHALEEKMEALRKETGKPVILVGDLNMTYRAHDAAWSLRRIHLGSLLQLQSLAETKEDTEWAAAFPHLSKAALQRMANMIAHYLCARVQAIAASLESGAAAASSPSPMLPSSTAPFPGTGVVSTDAGTTTDCNAIDREALQRLCALLPSRDSSSIGKGGHSYEEPPLSMRSLHDIGFRCVHASEFVKSFPCSHNSELYAVVHYCGLPAHPDASAEFMGRLLHLPLPTSSSPMPPRLPWGTAPVVPARQPGLSQVRMWDTFLLTKEVIDAWSTAADSPLIDAMLLRETERPMLRPYCPCPYTCWDQSRNRRLENEGTRLDYILVDSALLPAVVCRTETANNVFIGVPEQDSSTSLAPQSLADRGEFFSELHGARYRDGVRRAMANGSYPPAPFDGSGMPALCEQARELCFAGLPSTGLFVTPPQLSDHIGVGLLMNLAALGEAGELLQRSGKVVEDHKCMYRPPVGLRTFFAAAAAKRAPAPVATPHVEKREATGIQGAYEAEGRVSGHKRRPDSDASPSSLSSNTNARTNSEIVVSRTKDGTIGACSDAEPYIVDVD</sequence>
<dbReference type="KEGG" id="lmat:92510720"/>
<dbReference type="PANTHER" id="PTHR22748:SF28">
    <property type="entry name" value="OR APYRIMIDINIC SITE) LYASE, PUTATIVE-RELATED"/>
    <property type="match status" value="1"/>
</dbReference>
<dbReference type="GO" id="GO:0006284">
    <property type="term" value="P:base-excision repair"/>
    <property type="evidence" value="ECO:0007669"/>
    <property type="project" value="TreeGrafter"/>
</dbReference>
<reference evidence="9 10" key="1">
    <citation type="submission" date="2021-03" db="EMBL/GenBank/DDBJ databases">
        <title>Leishmania (Mundinia) martiniquensis Genome sequencing and assembly.</title>
        <authorList>
            <person name="Almutairi H."/>
            <person name="Gatherer D."/>
        </authorList>
    </citation>
    <scope>NUCLEOTIDE SEQUENCE [LARGE SCALE GENOMIC DNA]</scope>
    <source>
        <strain evidence="9">LSCM1</strain>
    </source>
</reference>
<dbReference type="GO" id="GO:0003677">
    <property type="term" value="F:DNA binding"/>
    <property type="evidence" value="ECO:0007669"/>
    <property type="project" value="InterPro"/>
</dbReference>
<evidence type="ECO:0000256" key="6">
    <source>
        <dbReference type="PIRSR" id="PIRSR604808-3"/>
    </source>
</evidence>
<name>A0A836K8V3_9TRYP</name>
<accession>A0A836K8V3</accession>
<dbReference type="RefSeq" id="XP_067174313.1">
    <property type="nucleotide sequence ID" value="XM_067318208.1"/>
</dbReference>
<dbReference type="Proteomes" id="UP000673552">
    <property type="component" value="Chromosome 36"/>
</dbReference>
<evidence type="ECO:0000256" key="7">
    <source>
        <dbReference type="SAM" id="MobiDB-lite"/>
    </source>
</evidence>
<proteinExistence type="inferred from homology"/>
<feature type="compositionally biased region" description="Polar residues" evidence="7">
    <location>
        <begin position="709"/>
        <end position="718"/>
    </location>
</feature>
<feature type="binding site" evidence="5">
    <location>
        <position position="7"/>
    </location>
    <ligand>
        <name>Mg(2+)</name>
        <dbReference type="ChEBI" id="CHEBI:18420"/>
        <label>1</label>
    </ligand>
</feature>
<dbReference type="Pfam" id="PF03372">
    <property type="entry name" value="Exo_endo_phos"/>
    <property type="match status" value="1"/>
</dbReference>
<evidence type="ECO:0000256" key="5">
    <source>
        <dbReference type="PIRSR" id="PIRSR604808-2"/>
    </source>
</evidence>
<evidence type="ECO:0000313" key="9">
    <source>
        <dbReference type="EMBL" id="KAG5464376.1"/>
    </source>
</evidence>
<keyword evidence="5" id="KW-0464">Manganese</keyword>
<evidence type="ECO:0000313" key="10">
    <source>
        <dbReference type="Proteomes" id="UP000673552"/>
    </source>
</evidence>
<dbReference type="Gene3D" id="3.60.10.10">
    <property type="entry name" value="Endonuclease/exonuclease/phosphatase"/>
    <property type="match status" value="2"/>
</dbReference>
<evidence type="ECO:0000256" key="3">
    <source>
        <dbReference type="ARBA" id="ARBA00022801"/>
    </source>
</evidence>
<dbReference type="SUPFAM" id="SSF56219">
    <property type="entry name" value="DNase I-like"/>
    <property type="match status" value="1"/>
</dbReference>
<gene>
    <name evidence="9" type="ORF">LSCM1_00559</name>
</gene>
<dbReference type="InterPro" id="IPR005135">
    <property type="entry name" value="Endo/exonuclease/phosphatase"/>
</dbReference>
<keyword evidence="2 5" id="KW-0479">Metal-binding</keyword>
<evidence type="ECO:0000256" key="1">
    <source>
        <dbReference type="ARBA" id="ARBA00007092"/>
    </source>
</evidence>
<dbReference type="InterPro" id="IPR020847">
    <property type="entry name" value="AP_endonuclease_F1_BS"/>
</dbReference>
<dbReference type="GO" id="GO:0008311">
    <property type="term" value="F:double-stranded DNA 3'-5' DNA exonuclease activity"/>
    <property type="evidence" value="ECO:0007669"/>
    <property type="project" value="TreeGrafter"/>
</dbReference>
<feature type="site" description="Transition state stabilizer" evidence="6">
    <location>
        <position position="211"/>
    </location>
</feature>
<feature type="domain" description="Endonuclease/exonuclease/phosphatase" evidence="8">
    <location>
        <begin position="4"/>
        <end position="229"/>
    </location>
</feature>
<feature type="site" description="Important for catalytic activity" evidence="6">
    <location>
        <position position="504"/>
    </location>
</feature>
<dbReference type="GO" id="GO:0005634">
    <property type="term" value="C:nucleus"/>
    <property type="evidence" value="ECO:0007669"/>
    <property type="project" value="TreeGrafter"/>
</dbReference>
<dbReference type="GO" id="GO:0008081">
    <property type="term" value="F:phosphoric diester hydrolase activity"/>
    <property type="evidence" value="ECO:0007669"/>
    <property type="project" value="TreeGrafter"/>
</dbReference>
<keyword evidence="4 5" id="KW-0460">Magnesium</keyword>
<feature type="region of interest" description="Disordered" evidence="7">
    <location>
        <begin position="665"/>
        <end position="728"/>
    </location>
</feature>
<evidence type="ECO:0000256" key="4">
    <source>
        <dbReference type="ARBA" id="ARBA00022842"/>
    </source>
</evidence>
<dbReference type="AlphaFoldDB" id="A0A836K8V3"/>
<organism evidence="9 10">
    <name type="scientific">Leishmania martiniquensis</name>
    <dbReference type="NCBI Taxonomy" id="1580590"/>
    <lineage>
        <taxon>Eukaryota</taxon>
        <taxon>Discoba</taxon>
        <taxon>Euglenozoa</taxon>
        <taxon>Kinetoplastea</taxon>
        <taxon>Metakinetoplastina</taxon>
        <taxon>Trypanosomatida</taxon>
        <taxon>Trypanosomatidae</taxon>
        <taxon>Leishmaniinae</taxon>
        <taxon>Leishmania</taxon>
    </lineage>
</organism>
<comment type="caution">
    <text evidence="9">The sequence shown here is derived from an EMBL/GenBank/DDBJ whole genome shotgun (WGS) entry which is preliminary data.</text>
</comment>
<feature type="binding site" evidence="5">
    <location>
        <position position="209"/>
    </location>
    <ligand>
        <name>Mg(2+)</name>
        <dbReference type="ChEBI" id="CHEBI:18420"/>
        <label>1</label>
    </ligand>
</feature>
<dbReference type="InterPro" id="IPR036691">
    <property type="entry name" value="Endo/exonu/phosph_ase_sf"/>
</dbReference>
<feature type="region of interest" description="Disordered" evidence="7">
    <location>
        <begin position="287"/>
        <end position="307"/>
    </location>
</feature>
<comment type="similarity">
    <text evidence="1">Belongs to the DNA repair enzymes AP/ExoA family.</text>
</comment>
<dbReference type="EMBL" id="JAFEUZ010000036">
    <property type="protein sequence ID" value="KAG5464376.1"/>
    <property type="molecule type" value="Genomic_DNA"/>
</dbReference>
<dbReference type="PANTHER" id="PTHR22748">
    <property type="entry name" value="AP ENDONUCLEASE"/>
    <property type="match status" value="1"/>
</dbReference>
<feature type="binding site" evidence="5">
    <location>
        <position position="211"/>
    </location>
    <ligand>
        <name>Mg(2+)</name>
        <dbReference type="ChEBI" id="CHEBI:18420"/>
        <label>1</label>
    </ligand>
</feature>